<evidence type="ECO:0000313" key="3">
    <source>
        <dbReference type="Proteomes" id="UP000557772"/>
    </source>
</evidence>
<feature type="compositionally biased region" description="Basic and acidic residues" evidence="1">
    <location>
        <begin position="198"/>
        <end position="208"/>
    </location>
</feature>
<evidence type="ECO:0008006" key="4">
    <source>
        <dbReference type="Google" id="ProtNLM"/>
    </source>
</evidence>
<protein>
    <recommendedName>
        <fullName evidence="4">Diacylglycerol O-acyltransferase</fullName>
    </recommendedName>
</protein>
<dbReference type="SUPFAM" id="SSF52777">
    <property type="entry name" value="CoA-dependent acyltransferases"/>
    <property type="match status" value="1"/>
</dbReference>
<keyword evidence="3" id="KW-1185">Reference proteome</keyword>
<dbReference type="RefSeq" id="WP_171151529.1">
    <property type="nucleotide sequence ID" value="NZ_JABENB010000001.1"/>
</dbReference>
<feature type="region of interest" description="Disordered" evidence="1">
    <location>
        <begin position="196"/>
        <end position="219"/>
    </location>
</feature>
<dbReference type="EMBL" id="JABENB010000001">
    <property type="protein sequence ID" value="NNG38086.1"/>
    <property type="molecule type" value="Genomic_DNA"/>
</dbReference>
<organism evidence="2 3">
    <name type="scientific">Flexivirga aerilata</name>
    <dbReference type="NCBI Taxonomy" id="1656889"/>
    <lineage>
        <taxon>Bacteria</taxon>
        <taxon>Bacillati</taxon>
        <taxon>Actinomycetota</taxon>
        <taxon>Actinomycetes</taxon>
        <taxon>Micrococcales</taxon>
        <taxon>Dermacoccaceae</taxon>
        <taxon>Flexivirga</taxon>
    </lineage>
</organism>
<dbReference type="InterPro" id="IPR023213">
    <property type="entry name" value="CAT-like_dom_sf"/>
</dbReference>
<accession>A0A849AET5</accession>
<dbReference type="AlphaFoldDB" id="A0A849AET5"/>
<dbReference type="Proteomes" id="UP000557772">
    <property type="component" value="Unassembled WGS sequence"/>
</dbReference>
<proteinExistence type="predicted"/>
<evidence type="ECO:0000313" key="2">
    <source>
        <dbReference type="EMBL" id="NNG38086.1"/>
    </source>
</evidence>
<comment type="caution">
    <text evidence="2">The sequence shown here is derived from an EMBL/GenBank/DDBJ whole genome shotgun (WGS) entry which is preliminary data.</text>
</comment>
<name>A0A849AET5_9MICO</name>
<gene>
    <name evidence="2" type="ORF">HJ588_02200</name>
</gene>
<sequence length="456" mass="48240">MSDVHDNRFTFGDEAYFLSGSALGIPVASQHTWRLPQPLPAGALAALHDNLTRGPLSRLAVPAGVPAARHRWVPAPAGTRLTIDEHAVPPDALMRWCDERLAAPIDPLHGPAWWLSATPITDGGQLVSFVTHHTIGDGGLILQAIDAAVTGATLPRVPGPHDEVVRLRDDARDAGRQLRAAGRGLVGAVRAARAARAARSDGDGERPARASVPQQRASMPLRADRASSYVPAFVAVDLSAAAWRDAAAARGGTGNSLLLMLSAGLVVAAGLAQEGDTIGVAMPVRLRGDGDYRSNVLGGASVPVQVGPDRYRDLRRVRAATKKELTRATDPDSASVMDRLEPVVRLLPKPVLRKIVERMPASLVSVSNVGRITPEGSGLGGPTATSMMCRGVHRNITPDLLRAAGGGVTTWLQEFGDRVTLTVEALDPDRIPDRDALAALVTGELDRWGLTPLDLW</sequence>
<dbReference type="Gene3D" id="3.30.559.10">
    <property type="entry name" value="Chloramphenicol acetyltransferase-like domain"/>
    <property type="match status" value="1"/>
</dbReference>
<evidence type="ECO:0000256" key="1">
    <source>
        <dbReference type="SAM" id="MobiDB-lite"/>
    </source>
</evidence>
<reference evidence="2 3" key="1">
    <citation type="submission" date="2020-05" db="EMBL/GenBank/DDBJ databases">
        <title>Flexivirga sp. ID2601S isolated from air conditioner.</title>
        <authorList>
            <person name="Kim D.H."/>
        </authorList>
    </citation>
    <scope>NUCLEOTIDE SEQUENCE [LARGE SCALE GENOMIC DNA]</scope>
    <source>
        <strain evidence="2 3">ID2601S</strain>
    </source>
</reference>